<feature type="compositionally biased region" description="Polar residues" evidence="1">
    <location>
        <begin position="399"/>
        <end position="422"/>
    </location>
</feature>
<evidence type="ECO:0000256" key="1">
    <source>
        <dbReference type="SAM" id="MobiDB-lite"/>
    </source>
</evidence>
<feature type="compositionally biased region" description="Low complexity" evidence="1">
    <location>
        <begin position="388"/>
        <end position="398"/>
    </location>
</feature>
<keyword evidence="2" id="KW-0472">Membrane</keyword>
<reference evidence="4 5" key="1">
    <citation type="submission" date="2023-11" db="EMBL/GenBank/DDBJ databases">
        <title>MicrobeMod: A computational toolkit for identifying prokaryotic methylation and restriction-modification with nanopore sequencing.</title>
        <authorList>
            <person name="Crits-Christoph A."/>
            <person name="Kang S.C."/>
            <person name="Lee H."/>
            <person name="Ostrov N."/>
        </authorList>
    </citation>
    <scope>NUCLEOTIDE SEQUENCE [LARGE SCALE GENOMIC DNA]</scope>
    <source>
        <strain evidence="4 5">DSMZ 16071</strain>
    </source>
</reference>
<name>A0ABZ0X6K6_9GAMM</name>
<dbReference type="Proteomes" id="UP001324185">
    <property type="component" value="Chromosome"/>
</dbReference>
<dbReference type="InterPro" id="IPR025738">
    <property type="entry name" value="BatD"/>
</dbReference>
<dbReference type="PANTHER" id="PTHR40940:SF1">
    <property type="entry name" value="PROTEIN BATD"/>
    <property type="match status" value="1"/>
</dbReference>
<dbReference type="EMBL" id="CP140158">
    <property type="protein sequence ID" value="WQG86236.1"/>
    <property type="molecule type" value="Genomic_DNA"/>
</dbReference>
<feature type="region of interest" description="Disordered" evidence="1">
    <location>
        <begin position="547"/>
        <end position="576"/>
    </location>
</feature>
<feature type="transmembrane region" description="Helical" evidence="2">
    <location>
        <begin position="431"/>
        <end position="450"/>
    </location>
</feature>
<feature type="domain" description="DUF7939" evidence="3">
    <location>
        <begin position="477"/>
        <end position="561"/>
    </location>
</feature>
<evidence type="ECO:0000259" key="3">
    <source>
        <dbReference type="Pfam" id="PF25607"/>
    </source>
</evidence>
<evidence type="ECO:0000313" key="4">
    <source>
        <dbReference type="EMBL" id="WQG86236.1"/>
    </source>
</evidence>
<protein>
    <submittedName>
        <fullName evidence="4">BatD family protein</fullName>
    </submittedName>
</protein>
<evidence type="ECO:0000313" key="5">
    <source>
        <dbReference type="Proteomes" id="UP001324185"/>
    </source>
</evidence>
<keyword evidence="2" id="KW-0812">Transmembrane</keyword>
<evidence type="ECO:0000256" key="2">
    <source>
        <dbReference type="SAM" id="Phobius"/>
    </source>
</evidence>
<organism evidence="4 5">
    <name type="scientific">Kangiella aquimarina</name>
    <dbReference type="NCBI Taxonomy" id="261965"/>
    <lineage>
        <taxon>Bacteria</taxon>
        <taxon>Pseudomonadati</taxon>
        <taxon>Pseudomonadota</taxon>
        <taxon>Gammaproteobacteria</taxon>
        <taxon>Kangiellales</taxon>
        <taxon>Kangiellaceae</taxon>
        <taxon>Kangiella</taxon>
    </lineage>
</organism>
<dbReference type="RefSeq" id="WP_228127064.1">
    <property type="nucleotide sequence ID" value="NZ_CP140158.1"/>
</dbReference>
<dbReference type="PANTHER" id="PTHR40940">
    <property type="entry name" value="PROTEIN BATD-RELATED"/>
    <property type="match status" value="1"/>
</dbReference>
<dbReference type="Pfam" id="PF13584">
    <property type="entry name" value="BatD"/>
    <property type="match status" value="1"/>
</dbReference>
<keyword evidence="2" id="KW-1133">Transmembrane helix</keyword>
<accession>A0ABZ0X6K6</accession>
<keyword evidence="5" id="KW-1185">Reference proteome</keyword>
<sequence>MQMLRQISMYGLLVIGLLFTQVLEAKVQYFLDRGEVRENETFRLKIVVQNPSTLANALTLDFLPEELERLSLQQFNNSTMIDGKFHSEMGWEVKLLARQAGTYTVPTTKFGSETADSFTIRILPAIDELKEDNSPAKVKLRAALNLEEVYVQQQLILTVRIYRSVVTRHESLTLPKATGAVLEQLGDDRTFEMVQGNTSYRVVERQFAIFPQQSGELLIEPMTYTATILDENQSSNPWGLSRTKPISLSTPQYKVTVKPKPVSAEEPWLPATNVKLEANWLPGNPTFEVGTPATLEFKIKGTGLLQTQLPNVTFPEVDGVKIYRDTPEFQQLINRLGVTSHHIEKLAIVPSQSGQVTIPEVRIPWWNTVTDKQDYAVLPAMTIEVKPQAQTTQSASTQPVISNKSNNEQNVSENGTAQPGGIQSTEETLNIWQIISIILAALWLLTLILWRFTKPKHYGVDYKTMTSSSNQLDQNFKASLADIERACKTNDAKTAHQLLLQWCRSQPHLKHIQNLNQLKQMVKNTELAQQLEHLQASLYSPSRERPWQGQELANALQHLPKPSSDKGQQGLPKLYS</sequence>
<gene>
    <name evidence="4" type="ORF">SR900_04925</name>
</gene>
<feature type="region of interest" description="Disordered" evidence="1">
    <location>
        <begin position="388"/>
        <end position="422"/>
    </location>
</feature>
<dbReference type="Pfam" id="PF25607">
    <property type="entry name" value="DUF7939"/>
    <property type="match status" value="1"/>
</dbReference>
<proteinExistence type="predicted"/>
<dbReference type="InterPro" id="IPR057699">
    <property type="entry name" value="DUF7939"/>
</dbReference>